<keyword evidence="1" id="KW-0677">Repeat</keyword>
<dbReference type="GO" id="GO:0070531">
    <property type="term" value="C:BRCA1-A complex"/>
    <property type="evidence" value="ECO:0007669"/>
    <property type="project" value="TreeGrafter"/>
</dbReference>
<proteinExistence type="predicted"/>
<dbReference type="EMBL" id="UINC01023547">
    <property type="protein sequence ID" value="SVA95416.1"/>
    <property type="molecule type" value="Genomic_DNA"/>
</dbReference>
<dbReference type="SMART" id="SM00248">
    <property type="entry name" value="ANK"/>
    <property type="match status" value="3"/>
</dbReference>
<keyword evidence="2" id="KW-0040">ANK repeat</keyword>
<dbReference type="GO" id="GO:0085020">
    <property type="term" value="P:protein K6-linked ubiquitination"/>
    <property type="evidence" value="ECO:0007669"/>
    <property type="project" value="TreeGrafter"/>
</dbReference>
<dbReference type="InterPro" id="IPR036770">
    <property type="entry name" value="Ankyrin_rpt-contain_sf"/>
</dbReference>
<evidence type="ECO:0000256" key="3">
    <source>
        <dbReference type="SAM" id="Phobius"/>
    </source>
</evidence>
<organism evidence="4">
    <name type="scientific">marine metagenome</name>
    <dbReference type="NCBI Taxonomy" id="408172"/>
    <lineage>
        <taxon>unclassified sequences</taxon>
        <taxon>metagenomes</taxon>
        <taxon>ecological metagenomes</taxon>
    </lineage>
</organism>
<reference evidence="4" key="1">
    <citation type="submission" date="2018-05" db="EMBL/GenBank/DDBJ databases">
        <authorList>
            <person name="Lanie J.A."/>
            <person name="Ng W.-L."/>
            <person name="Kazmierczak K.M."/>
            <person name="Andrzejewski T.M."/>
            <person name="Davidsen T.M."/>
            <person name="Wayne K.J."/>
            <person name="Tettelin H."/>
            <person name="Glass J.I."/>
            <person name="Rusch D."/>
            <person name="Podicherti R."/>
            <person name="Tsui H.-C.T."/>
            <person name="Winkler M.E."/>
        </authorList>
    </citation>
    <scope>NUCLEOTIDE SEQUENCE</scope>
</reference>
<dbReference type="GO" id="GO:0031436">
    <property type="term" value="C:BRCA1-BARD1 complex"/>
    <property type="evidence" value="ECO:0007669"/>
    <property type="project" value="TreeGrafter"/>
</dbReference>
<accession>A0A382A1K9</accession>
<protein>
    <submittedName>
        <fullName evidence="4">Uncharacterized protein</fullName>
    </submittedName>
</protein>
<feature type="transmembrane region" description="Helical" evidence="3">
    <location>
        <begin position="247"/>
        <end position="271"/>
    </location>
</feature>
<keyword evidence="3" id="KW-0472">Membrane</keyword>
<dbReference type="InterPro" id="IPR002110">
    <property type="entry name" value="Ankyrin_rpt"/>
</dbReference>
<dbReference type="AlphaFoldDB" id="A0A382A1K9"/>
<keyword evidence="3" id="KW-1133">Transmembrane helix</keyword>
<dbReference type="Pfam" id="PF12796">
    <property type="entry name" value="Ank_2"/>
    <property type="match status" value="1"/>
</dbReference>
<dbReference type="PANTHER" id="PTHR24171:SF8">
    <property type="entry name" value="BRCA1-ASSOCIATED RING DOMAIN PROTEIN 1"/>
    <property type="match status" value="1"/>
</dbReference>
<dbReference type="PANTHER" id="PTHR24171">
    <property type="entry name" value="ANKYRIN REPEAT DOMAIN-CONTAINING PROTEIN 39-RELATED"/>
    <property type="match status" value="1"/>
</dbReference>
<name>A0A382A1K9_9ZZZZ</name>
<dbReference type="GO" id="GO:0004842">
    <property type="term" value="F:ubiquitin-protein transferase activity"/>
    <property type="evidence" value="ECO:0007669"/>
    <property type="project" value="TreeGrafter"/>
</dbReference>
<dbReference type="SUPFAM" id="SSF48403">
    <property type="entry name" value="Ankyrin repeat"/>
    <property type="match status" value="1"/>
</dbReference>
<evidence type="ECO:0000313" key="4">
    <source>
        <dbReference type="EMBL" id="SVA95416.1"/>
    </source>
</evidence>
<dbReference type="PRINTS" id="PR01415">
    <property type="entry name" value="ANKYRIN"/>
</dbReference>
<feature type="transmembrane region" description="Helical" evidence="3">
    <location>
        <begin position="283"/>
        <end position="303"/>
    </location>
</feature>
<keyword evidence="3" id="KW-0812">Transmembrane</keyword>
<sequence>MKHLLLTTIAAVVLVGCGPDIFEATWTGDIELIKQLTDSDIDVNVKRNNGETPLHIAANFSYYEIAKLLISKGAEVNVRNYLGQTPLHQAAYSFTEGPQKIRTIELLIAKGADVNAKDNAGITTLDLAKYKKPEIADLLRKHGGKTGAELEAEGEINNMPNKKTEEKRMNESLGAPLSVLISIILLHLLATGIVWGVLQVVTKKFSFRNSGSLDKPGNRFPWLLSLLLTVALLLAFAIPGYPHPDVANYGFLLGKLLFLTIGSGLFSLGCWGRMLNKPELRTLHLAIIGMLTSAIGLIFLFILSGASGV</sequence>
<evidence type="ECO:0000256" key="1">
    <source>
        <dbReference type="ARBA" id="ARBA00022737"/>
    </source>
</evidence>
<dbReference type="PROSITE" id="PS50088">
    <property type="entry name" value="ANK_REPEAT"/>
    <property type="match status" value="2"/>
</dbReference>
<gene>
    <name evidence="4" type="ORF">METZ01_LOCUS148270</name>
</gene>
<dbReference type="Gene3D" id="1.25.40.20">
    <property type="entry name" value="Ankyrin repeat-containing domain"/>
    <property type="match status" value="1"/>
</dbReference>
<dbReference type="PROSITE" id="PS51257">
    <property type="entry name" value="PROKAR_LIPOPROTEIN"/>
    <property type="match status" value="1"/>
</dbReference>
<evidence type="ECO:0000256" key="2">
    <source>
        <dbReference type="ARBA" id="ARBA00023043"/>
    </source>
</evidence>
<feature type="transmembrane region" description="Helical" evidence="3">
    <location>
        <begin position="177"/>
        <end position="201"/>
    </location>
</feature>
<feature type="transmembrane region" description="Helical" evidence="3">
    <location>
        <begin position="222"/>
        <end position="241"/>
    </location>
</feature>
<dbReference type="PROSITE" id="PS50297">
    <property type="entry name" value="ANK_REP_REGION"/>
    <property type="match status" value="2"/>
</dbReference>